<protein>
    <submittedName>
        <fullName evidence="5">Peptidase M23</fullName>
    </submittedName>
</protein>
<feature type="region of interest" description="Disordered" evidence="2">
    <location>
        <begin position="240"/>
        <end position="291"/>
    </location>
</feature>
<dbReference type="KEGG" id="mbac:BN1209_0381"/>
<organism evidence="5 6">
    <name type="scientific">Candidatus Methylopumilus turicensis</name>
    <dbReference type="NCBI Taxonomy" id="1581680"/>
    <lineage>
        <taxon>Bacteria</taxon>
        <taxon>Pseudomonadati</taxon>
        <taxon>Pseudomonadota</taxon>
        <taxon>Betaproteobacteria</taxon>
        <taxon>Nitrosomonadales</taxon>
        <taxon>Methylophilaceae</taxon>
        <taxon>Candidatus Methylopumilus</taxon>
    </lineage>
</organism>
<evidence type="ECO:0000259" key="4">
    <source>
        <dbReference type="Pfam" id="PF01551"/>
    </source>
</evidence>
<evidence type="ECO:0000256" key="2">
    <source>
        <dbReference type="SAM" id="MobiDB-lite"/>
    </source>
</evidence>
<feature type="domain" description="M23ase beta-sheet core" evidence="4">
    <location>
        <begin position="324"/>
        <end position="417"/>
    </location>
</feature>
<evidence type="ECO:0000256" key="1">
    <source>
        <dbReference type="SAM" id="Coils"/>
    </source>
</evidence>
<keyword evidence="6" id="KW-1185">Reference proteome</keyword>
<dbReference type="PANTHER" id="PTHR21666:SF270">
    <property type="entry name" value="MUREIN HYDROLASE ACTIVATOR ENVC"/>
    <property type="match status" value="1"/>
</dbReference>
<dbReference type="STRING" id="1581680.BN1209_0381"/>
<dbReference type="InterPro" id="IPR011055">
    <property type="entry name" value="Dup_hybrid_motif"/>
</dbReference>
<dbReference type="GO" id="GO:0004222">
    <property type="term" value="F:metalloendopeptidase activity"/>
    <property type="evidence" value="ECO:0007669"/>
    <property type="project" value="TreeGrafter"/>
</dbReference>
<dbReference type="RefSeq" id="WP_045750703.1">
    <property type="nucleotide sequence ID" value="NZ_LN794158.1"/>
</dbReference>
<dbReference type="InterPro" id="IPR016047">
    <property type="entry name" value="M23ase_b-sheet_dom"/>
</dbReference>
<dbReference type="InterPro" id="IPR050570">
    <property type="entry name" value="Cell_wall_metabolism_enzyme"/>
</dbReference>
<dbReference type="Pfam" id="PF01551">
    <property type="entry name" value="Peptidase_M23"/>
    <property type="match status" value="1"/>
</dbReference>
<keyword evidence="3" id="KW-0732">Signal</keyword>
<feature type="signal peptide" evidence="3">
    <location>
        <begin position="1"/>
        <end position="25"/>
    </location>
</feature>
<dbReference type="HOGENOM" id="CLU_029425_4_0_4"/>
<dbReference type="Proteomes" id="UP000056322">
    <property type="component" value="Chromosome 1"/>
</dbReference>
<proteinExistence type="predicted"/>
<dbReference type="FunFam" id="2.70.70.10:FF:000003">
    <property type="entry name" value="Murein hydrolase activator EnvC"/>
    <property type="match status" value="1"/>
</dbReference>
<dbReference type="SUPFAM" id="SSF51261">
    <property type="entry name" value="Duplicated hybrid motif"/>
    <property type="match status" value="1"/>
</dbReference>
<sequence length="424" mass="47381">MRHVKSIAIGLSLFAATILSTSTFAANKTEKPKEKLNTIHERIESLTKALGKTKEAHDDAADALKESEKAISETNRKLFELQQEQKKHSETLQALQTQKSGLENTIEGQKDQLSKQMYQQYLHGKQNYLQIILQEQDPSAASRQLKYFSYVTKARENLIHGMQSNLSQVTKLNEQTVDALQEVVNLKNKQQSERKNLESQKQSHSKIVEKLSSQISAQRNEIEKLKRDEKSLSQLVERLARAAQPKPQKPTEESKPKNISRETTANKPDTENRPQQALASNESLPSNAFDGGSFESLRGKLNLPVRGEVTNKFGNSRQDTGLTWKGLFIKSNEGNDVKSVASGRIVFADWMRGFGNLIIVDHGGGYMSLYGNNQALLRKMGDTVKGGDTIASVGNSGGNDTSGLYYELRSRSKPFDPMSWSVLR</sequence>
<feature type="compositionally biased region" description="Basic and acidic residues" evidence="2">
    <location>
        <begin position="249"/>
        <end position="260"/>
    </location>
</feature>
<dbReference type="Gene3D" id="6.10.250.3150">
    <property type="match status" value="1"/>
</dbReference>
<gene>
    <name evidence="5" type="ORF">BN1209_0381</name>
</gene>
<dbReference type="EMBL" id="LN794158">
    <property type="protein sequence ID" value="CEN55431.1"/>
    <property type="molecule type" value="Genomic_DNA"/>
</dbReference>
<dbReference type="AlphaFoldDB" id="A0A0B7IYC1"/>
<dbReference type="PANTHER" id="PTHR21666">
    <property type="entry name" value="PEPTIDASE-RELATED"/>
    <property type="match status" value="1"/>
</dbReference>
<evidence type="ECO:0000313" key="5">
    <source>
        <dbReference type="EMBL" id="CEN55431.1"/>
    </source>
</evidence>
<evidence type="ECO:0000256" key="3">
    <source>
        <dbReference type="SAM" id="SignalP"/>
    </source>
</evidence>
<accession>A0A0B7IYC1</accession>
<feature type="compositionally biased region" description="Polar residues" evidence="2">
    <location>
        <begin position="261"/>
        <end position="286"/>
    </location>
</feature>
<dbReference type="CDD" id="cd12797">
    <property type="entry name" value="M23_peptidase"/>
    <property type="match status" value="1"/>
</dbReference>
<feature type="chain" id="PRO_5002130525" evidence="3">
    <location>
        <begin position="26"/>
        <end position="424"/>
    </location>
</feature>
<evidence type="ECO:0000313" key="6">
    <source>
        <dbReference type="Proteomes" id="UP000056322"/>
    </source>
</evidence>
<feature type="region of interest" description="Disordered" evidence="2">
    <location>
        <begin position="189"/>
        <end position="208"/>
    </location>
</feature>
<name>A0A0B7IYC1_9PROT</name>
<dbReference type="Gene3D" id="2.70.70.10">
    <property type="entry name" value="Glucose Permease (Domain IIA)"/>
    <property type="match status" value="1"/>
</dbReference>
<feature type="coiled-coil region" evidence="1">
    <location>
        <begin position="57"/>
        <end position="112"/>
    </location>
</feature>
<dbReference type="OrthoDB" id="9784703at2"/>
<reference evidence="6" key="1">
    <citation type="submission" date="2014-12" db="EMBL/GenBank/DDBJ databases">
        <authorList>
            <person name="Salcher M.M."/>
        </authorList>
    </citation>
    <scope>NUCLEOTIDE SEQUENCE [LARGE SCALE GENOMIC DNA]</scope>
    <source>
        <strain evidence="6">MMS-10A-171</strain>
    </source>
</reference>
<keyword evidence="1" id="KW-0175">Coiled coil</keyword>